<dbReference type="InterPro" id="IPR039422">
    <property type="entry name" value="MarR/SlyA-like"/>
</dbReference>
<reference evidence="2 3" key="1">
    <citation type="submission" date="2018-08" db="EMBL/GenBank/DDBJ databases">
        <title>Fibrisoma montanum sp. nov., isolated from Danxia mountain soil.</title>
        <authorList>
            <person name="Huang Y."/>
        </authorList>
    </citation>
    <scope>NUCLEOTIDE SEQUENCE [LARGE SCALE GENOMIC DNA]</scope>
    <source>
        <strain evidence="2 3">HYT19</strain>
    </source>
</reference>
<dbReference type="EMBL" id="QXED01000003">
    <property type="protein sequence ID" value="RIV23985.1"/>
    <property type="molecule type" value="Genomic_DNA"/>
</dbReference>
<keyword evidence="3" id="KW-1185">Reference proteome</keyword>
<evidence type="ECO:0000313" key="2">
    <source>
        <dbReference type="EMBL" id="RIV23985.1"/>
    </source>
</evidence>
<sequence length="211" mass="24423">MKNEQYSAVPVVEQWERYVAECLAAGITPGLPQFASWLLRQTTVIDVPQRQELAGMAEYEEVRLLDKIGMLIWRISRFMRVSFKQHFEGHPLQSIDEFTLLSGAHHMQEPTKTQLFNSDLMETTTGLQMLARLIKQGLAEEKPDPTDRRQKRVTLTSAGEEVYQEASDRMDYIGDDLFHILSTEELEVLEGLLLRLNRYHTERLGKTTRNQ</sequence>
<accession>A0A418MC93</accession>
<evidence type="ECO:0000313" key="3">
    <source>
        <dbReference type="Proteomes" id="UP000283523"/>
    </source>
</evidence>
<dbReference type="PANTHER" id="PTHR33164:SF43">
    <property type="entry name" value="HTH-TYPE TRANSCRIPTIONAL REPRESSOR YETL"/>
    <property type="match status" value="1"/>
</dbReference>
<dbReference type="SUPFAM" id="SSF46785">
    <property type="entry name" value="Winged helix' DNA-binding domain"/>
    <property type="match status" value="1"/>
</dbReference>
<dbReference type="SMART" id="SM00347">
    <property type="entry name" value="HTH_MARR"/>
    <property type="match status" value="1"/>
</dbReference>
<dbReference type="RefSeq" id="WP_119668201.1">
    <property type="nucleotide sequence ID" value="NZ_QXED01000003.1"/>
</dbReference>
<dbReference type="InterPro" id="IPR036390">
    <property type="entry name" value="WH_DNA-bd_sf"/>
</dbReference>
<dbReference type="PRINTS" id="PR00598">
    <property type="entry name" value="HTHMARR"/>
</dbReference>
<dbReference type="PROSITE" id="PS50995">
    <property type="entry name" value="HTH_MARR_2"/>
    <property type="match status" value="1"/>
</dbReference>
<comment type="caution">
    <text evidence="2">The sequence shown here is derived from an EMBL/GenBank/DDBJ whole genome shotgun (WGS) entry which is preliminary data.</text>
</comment>
<protein>
    <recommendedName>
        <fullName evidence="1">HTH marR-type domain-containing protein</fullName>
    </recommendedName>
</protein>
<dbReference type="GO" id="GO:0006950">
    <property type="term" value="P:response to stress"/>
    <property type="evidence" value="ECO:0007669"/>
    <property type="project" value="TreeGrafter"/>
</dbReference>
<feature type="domain" description="HTH marR-type" evidence="1">
    <location>
        <begin position="65"/>
        <end position="198"/>
    </location>
</feature>
<dbReference type="Proteomes" id="UP000283523">
    <property type="component" value="Unassembled WGS sequence"/>
</dbReference>
<name>A0A418MC93_9BACT</name>
<dbReference type="InterPro" id="IPR000835">
    <property type="entry name" value="HTH_MarR-typ"/>
</dbReference>
<evidence type="ECO:0000259" key="1">
    <source>
        <dbReference type="PROSITE" id="PS50995"/>
    </source>
</evidence>
<dbReference type="Pfam" id="PF13463">
    <property type="entry name" value="HTH_27"/>
    <property type="match status" value="1"/>
</dbReference>
<dbReference type="GO" id="GO:0003700">
    <property type="term" value="F:DNA-binding transcription factor activity"/>
    <property type="evidence" value="ECO:0007669"/>
    <property type="project" value="InterPro"/>
</dbReference>
<dbReference type="OrthoDB" id="961069at2"/>
<proteinExistence type="predicted"/>
<organism evidence="2 3">
    <name type="scientific">Fibrisoma montanum</name>
    <dbReference type="NCBI Taxonomy" id="2305895"/>
    <lineage>
        <taxon>Bacteria</taxon>
        <taxon>Pseudomonadati</taxon>
        <taxon>Bacteroidota</taxon>
        <taxon>Cytophagia</taxon>
        <taxon>Cytophagales</taxon>
        <taxon>Spirosomataceae</taxon>
        <taxon>Fibrisoma</taxon>
    </lineage>
</organism>
<dbReference type="PANTHER" id="PTHR33164">
    <property type="entry name" value="TRANSCRIPTIONAL REGULATOR, MARR FAMILY"/>
    <property type="match status" value="1"/>
</dbReference>
<dbReference type="Gene3D" id="1.10.10.10">
    <property type="entry name" value="Winged helix-like DNA-binding domain superfamily/Winged helix DNA-binding domain"/>
    <property type="match status" value="1"/>
</dbReference>
<gene>
    <name evidence="2" type="ORF">DYU11_13560</name>
</gene>
<dbReference type="InterPro" id="IPR036388">
    <property type="entry name" value="WH-like_DNA-bd_sf"/>
</dbReference>
<dbReference type="AlphaFoldDB" id="A0A418MC93"/>